<comment type="caution">
    <text evidence="3">The sequence shown here is derived from an EMBL/GenBank/DDBJ whole genome shotgun (WGS) entry which is preliminary data.</text>
</comment>
<dbReference type="EMBL" id="WHUT02000003">
    <property type="protein sequence ID" value="NUB44034.1"/>
    <property type="molecule type" value="Genomic_DNA"/>
</dbReference>
<reference evidence="3" key="1">
    <citation type="submission" date="2020-05" db="EMBL/GenBank/DDBJ databases">
        <title>Fertoebacter nigrum gen. nov., sp. nov., a new member of the family Rhodobacteraceae.</title>
        <authorList>
            <person name="Szuroczki S."/>
            <person name="Abbaszade G."/>
            <person name="Buni D."/>
            <person name="Schumann P."/>
            <person name="Toth E."/>
        </authorList>
    </citation>
    <scope>NUCLEOTIDE SEQUENCE</scope>
    <source>
        <strain evidence="3">RG-N-1a</strain>
    </source>
</reference>
<keyword evidence="1" id="KW-0694">RNA-binding</keyword>
<evidence type="ECO:0000256" key="1">
    <source>
        <dbReference type="PROSITE-ProRule" id="PRU00182"/>
    </source>
</evidence>
<feature type="domain" description="RNA-binding S4" evidence="2">
    <location>
        <begin position="15"/>
        <end position="75"/>
    </location>
</feature>
<dbReference type="SMART" id="SM00363">
    <property type="entry name" value="S4"/>
    <property type="match status" value="1"/>
</dbReference>
<dbReference type="Gene3D" id="3.10.290.10">
    <property type="entry name" value="RNA-binding S4 domain"/>
    <property type="match status" value="1"/>
</dbReference>
<gene>
    <name evidence="3" type="ORF">GEU84_006555</name>
</gene>
<accession>A0A8X8GTF5</accession>
<dbReference type="Pfam" id="PF01479">
    <property type="entry name" value="S4"/>
    <property type="match status" value="1"/>
</dbReference>
<dbReference type="Proteomes" id="UP000484076">
    <property type="component" value="Unassembled WGS sequence"/>
</dbReference>
<proteinExistence type="predicted"/>
<keyword evidence="4" id="KW-1185">Reference proteome</keyword>
<organism evidence="3 4">
    <name type="scientific">Fertoeibacter niger</name>
    <dbReference type="NCBI Taxonomy" id="2656921"/>
    <lineage>
        <taxon>Bacteria</taxon>
        <taxon>Pseudomonadati</taxon>
        <taxon>Pseudomonadota</taxon>
        <taxon>Alphaproteobacteria</taxon>
        <taxon>Rhodobacterales</taxon>
        <taxon>Paracoccaceae</taxon>
        <taxon>Fertoeibacter</taxon>
    </lineage>
</organism>
<evidence type="ECO:0000313" key="4">
    <source>
        <dbReference type="Proteomes" id="UP000484076"/>
    </source>
</evidence>
<sequence length="113" mass="12210">MRARREPVPSPRPLIRLDKWLVQARFVKTRSLAAELVDSGHVRVNGQRSAKPAQAVGPGDVLVFPQGNRIRMVRITGVALRRGSASDALALYLDLDAQVAVAEDVPPIAPPDG</sequence>
<name>A0A8X8GTF5_9RHOB</name>
<evidence type="ECO:0000313" key="3">
    <source>
        <dbReference type="EMBL" id="NUB44034.1"/>
    </source>
</evidence>
<protein>
    <submittedName>
        <fullName evidence="3">RNA-binding S4 domain-containing protein</fullName>
    </submittedName>
</protein>
<dbReference type="SUPFAM" id="SSF55174">
    <property type="entry name" value="Alpha-L RNA-binding motif"/>
    <property type="match status" value="1"/>
</dbReference>
<dbReference type="InterPro" id="IPR036986">
    <property type="entry name" value="S4_RNA-bd_sf"/>
</dbReference>
<evidence type="ECO:0000259" key="2">
    <source>
        <dbReference type="SMART" id="SM00363"/>
    </source>
</evidence>
<dbReference type="PROSITE" id="PS50889">
    <property type="entry name" value="S4"/>
    <property type="match status" value="1"/>
</dbReference>
<dbReference type="CDD" id="cd00165">
    <property type="entry name" value="S4"/>
    <property type="match status" value="1"/>
</dbReference>
<dbReference type="GO" id="GO:0003723">
    <property type="term" value="F:RNA binding"/>
    <property type="evidence" value="ECO:0007669"/>
    <property type="project" value="UniProtKB-KW"/>
</dbReference>
<dbReference type="AlphaFoldDB" id="A0A8X8GTF5"/>
<dbReference type="InterPro" id="IPR002942">
    <property type="entry name" value="S4_RNA-bd"/>
</dbReference>